<proteinExistence type="predicted"/>
<evidence type="ECO:0000256" key="1">
    <source>
        <dbReference type="SAM" id="MobiDB-lite"/>
    </source>
</evidence>
<dbReference type="InterPro" id="IPR038555">
    <property type="entry name" value="Zincin_1_sf"/>
</dbReference>
<evidence type="ECO:0008006" key="3">
    <source>
        <dbReference type="Google" id="ProtNLM"/>
    </source>
</evidence>
<gene>
    <name evidence="2" type="ORF">MP11Mi_25170</name>
</gene>
<dbReference type="EMBL" id="CP128986">
    <property type="protein sequence ID" value="WOC13416.1"/>
    <property type="molecule type" value="Genomic_DNA"/>
</dbReference>
<feature type="region of interest" description="Disordered" evidence="1">
    <location>
        <begin position="1"/>
        <end position="34"/>
    </location>
</feature>
<dbReference type="CDD" id="cd12954">
    <property type="entry name" value="MMP_TTHA0227_like_1"/>
    <property type="match status" value="1"/>
</dbReference>
<dbReference type="Pfam" id="PF06262">
    <property type="entry name" value="Zincin_1"/>
    <property type="match status" value="1"/>
</dbReference>
<reference evidence="2" key="1">
    <citation type="submission" date="2023-06" db="EMBL/GenBank/DDBJ databases">
        <title>Gordonia sp. nov. and Pseudochrobactrum sp. nov., two species isolated from the burying beetle Nicrophorus vespilloides.</title>
        <authorList>
            <person name="Poehlein A."/>
            <person name="Guzman J."/>
            <person name="Daniel R."/>
            <person name="Vilcinskas A."/>
        </authorList>
    </citation>
    <scope>NUCLEOTIDE SEQUENCE</scope>
    <source>
        <strain evidence="2">MP11Mi</strain>
    </source>
</reference>
<dbReference type="SUPFAM" id="SSF55486">
    <property type="entry name" value="Metalloproteases ('zincins'), catalytic domain"/>
    <property type="match status" value="1"/>
</dbReference>
<dbReference type="Gene3D" id="3.30.2010.20">
    <property type="match status" value="1"/>
</dbReference>
<accession>A0AA97CVZ2</accession>
<organism evidence="2">
    <name type="scientific">Gordonia sp. MP11Mi</name>
    <dbReference type="NCBI Taxonomy" id="3022769"/>
    <lineage>
        <taxon>Bacteria</taxon>
        <taxon>Bacillati</taxon>
        <taxon>Actinomycetota</taxon>
        <taxon>Actinomycetes</taxon>
        <taxon>Mycobacteriales</taxon>
        <taxon>Gordoniaceae</taxon>
        <taxon>Gordonia</taxon>
    </lineage>
</organism>
<protein>
    <recommendedName>
        <fullName evidence="3">Exonuclease</fullName>
    </recommendedName>
</protein>
<dbReference type="InterPro" id="IPR010428">
    <property type="entry name" value="Zincin_1"/>
</dbReference>
<name>A0AA97CVZ2_9ACTN</name>
<sequence>MDSVDRIGQDPQVSAPTGSRSHRGGRRGSTGSLGCAMSSTLGLVEVGVRPERRPGDWSGRSDFPDSFGERRQILVFGGLRESVAAAQHFPTAGNCDAVGMFGTQIPRVRLLGTSEGADDRCRLRIDEGQRGHGQLGAAWAAALTGRTHAHSLTCRVGPAASDTRPRLAFMAFRLAPLRSGHLLLAPAPRRTRDKHGRGLRGPLLAPGIPARRTRSDAFDRAAVDAFAELDARWHDRLTGLDVAVDDIPGTLPRGADPSEWETVTWPEEVTADGPVPLARLIPAAVDAQGRPTRAQIVLFRRPLELRAVDDDLHELLREVLIQQVATYLGVDEDTVEDGPEE</sequence>
<evidence type="ECO:0000313" key="2">
    <source>
        <dbReference type="EMBL" id="WOC13416.1"/>
    </source>
</evidence>
<dbReference type="AlphaFoldDB" id="A0AA97CVZ2"/>